<keyword evidence="1" id="KW-0812">Transmembrane</keyword>
<protein>
    <recommendedName>
        <fullName evidence="4">YIP1 family protein</fullName>
    </recommendedName>
</protein>
<proteinExistence type="predicted"/>
<comment type="caution">
    <text evidence="2">The sequence shown here is derived from an EMBL/GenBank/DDBJ whole genome shotgun (WGS) entry which is preliminary data.</text>
</comment>
<keyword evidence="1" id="KW-1133">Transmembrane helix</keyword>
<sequence length="161" mass="17534">MAVTTDILASWRHPRGVMRRLLAAGRREDRALAFLMIGCLIIFVAQWPRLVRTSELTGAELSQLIGYEFFAWLIVWPLALYVLLALGAGILKLFRSRIEGWQLRLAFFWALLASTPGALLYGLMAGFVGPGPGTNLVGAVWIAGFCLIFGGAVAEAARQGA</sequence>
<accession>A0A6B2JI02</accession>
<reference evidence="2 3" key="1">
    <citation type="submission" date="2020-02" db="EMBL/GenBank/DDBJ databases">
        <title>Pseudoroseicyclus tamarix, sp. nov., isolated from offshore sediment of a Tamarix chinensis forest.</title>
        <authorList>
            <person name="Gai Y."/>
        </authorList>
    </citation>
    <scope>NUCLEOTIDE SEQUENCE [LARGE SCALE GENOMIC DNA]</scope>
    <source>
        <strain evidence="2 3">CLL3-39</strain>
    </source>
</reference>
<evidence type="ECO:0000313" key="2">
    <source>
        <dbReference type="EMBL" id="NDV00981.1"/>
    </source>
</evidence>
<dbReference type="AlphaFoldDB" id="A0A6B2JI02"/>
<gene>
    <name evidence="2" type="ORF">GZA08_08370</name>
</gene>
<keyword evidence="3" id="KW-1185">Reference proteome</keyword>
<evidence type="ECO:0008006" key="4">
    <source>
        <dbReference type="Google" id="ProtNLM"/>
    </source>
</evidence>
<evidence type="ECO:0000313" key="3">
    <source>
        <dbReference type="Proteomes" id="UP000474757"/>
    </source>
</evidence>
<feature type="transmembrane region" description="Helical" evidence="1">
    <location>
        <begin position="136"/>
        <end position="157"/>
    </location>
</feature>
<evidence type="ECO:0000256" key="1">
    <source>
        <dbReference type="SAM" id="Phobius"/>
    </source>
</evidence>
<feature type="transmembrane region" description="Helical" evidence="1">
    <location>
        <begin position="69"/>
        <end position="94"/>
    </location>
</feature>
<keyword evidence="1" id="KW-0472">Membrane</keyword>
<organism evidence="2 3">
    <name type="scientific">Pseudoroseicyclus tamaricis</name>
    <dbReference type="NCBI Taxonomy" id="2705421"/>
    <lineage>
        <taxon>Bacteria</taxon>
        <taxon>Pseudomonadati</taxon>
        <taxon>Pseudomonadota</taxon>
        <taxon>Alphaproteobacteria</taxon>
        <taxon>Rhodobacterales</taxon>
        <taxon>Paracoccaceae</taxon>
        <taxon>Pseudoroseicyclus</taxon>
    </lineage>
</organism>
<feature type="transmembrane region" description="Helical" evidence="1">
    <location>
        <begin position="31"/>
        <end position="49"/>
    </location>
</feature>
<feature type="transmembrane region" description="Helical" evidence="1">
    <location>
        <begin position="106"/>
        <end position="124"/>
    </location>
</feature>
<name>A0A6B2JI02_9RHOB</name>
<dbReference type="RefSeq" id="WP_163892077.1">
    <property type="nucleotide sequence ID" value="NZ_JAAFYS010000002.1"/>
</dbReference>
<dbReference type="EMBL" id="JAAGAB010000002">
    <property type="protein sequence ID" value="NDV00981.1"/>
    <property type="molecule type" value="Genomic_DNA"/>
</dbReference>
<dbReference type="Proteomes" id="UP000474757">
    <property type="component" value="Unassembled WGS sequence"/>
</dbReference>